<reference evidence="1" key="1">
    <citation type="submission" date="2025-08" db="UniProtKB">
        <authorList>
            <consortium name="Ensembl"/>
        </authorList>
    </citation>
    <scope>IDENTIFICATION</scope>
</reference>
<reference evidence="1" key="2">
    <citation type="submission" date="2025-09" db="UniProtKB">
        <authorList>
            <consortium name="Ensembl"/>
        </authorList>
    </citation>
    <scope>IDENTIFICATION</scope>
</reference>
<protein>
    <submittedName>
        <fullName evidence="1">Uncharacterized protein</fullName>
    </submittedName>
</protein>
<organism evidence="1 2">
    <name type="scientific">Accipiter nisus</name>
    <name type="common">Eurasian sparrowhawk</name>
    <dbReference type="NCBI Taxonomy" id="211598"/>
    <lineage>
        <taxon>Eukaryota</taxon>
        <taxon>Metazoa</taxon>
        <taxon>Chordata</taxon>
        <taxon>Craniata</taxon>
        <taxon>Vertebrata</taxon>
        <taxon>Euteleostomi</taxon>
        <taxon>Archelosauria</taxon>
        <taxon>Archosauria</taxon>
        <taxon>Dinosauria</taxon>
        <taxon>Saurischia</taxon>
        <taxon>Theropoda</taxon>
        <taxon>Coelurosauria</taxon>
        <taxon>Aves</taxon>
        <taxon>Neognathae</taxon>
        <taxon>Neoaves</taxon>
        <taxon>Telluraves</taxon>
        <taxon>Accipitrimorphae</taxon>
        <taxon>Accipitriformes</taxon>
        <taxon>Accipitridae</taxon>
        <taxon>Accipitrinae</taxon>
        <taxon>Accipiter</taxon>
    </lineage>
</organism>
<accession>A0A8B9M5P5</accession>
<evidence type="ECO:0000313" key="2">
    <source>
        <dbReference type="Proteomes" id="UP000694541"/>
    </source>
</evidence>
<dbReference type="PANTHER" id="PTHR18949">
    <property type="entry name" value="CALDESMON"/>
    <property type="match status" value="1"/>
</dbReference>
<dbReference type="PANTHER" id="PTHR18949:SF1">
    <property type="entry name" value="LYMPHOCYTE-SPECIFIC PROTEIN 1"/>
    <property type="match status" value="1"/>
</dbReference>
<sequence>MMVASTKSLWETGEVAAQSATKSLPCKDIVAGDIVSKRSLWEQKGNPKPEANIKVIPTLAHGSGVLCLPVHLWECLLKCSKWLLLELSRLGEEDQSILSVPQSVLLRVCGK</sequence>
<dbReference type="Proteomes" id="UP000694541">
    <property type="component" value="Unplaced"/>
</dbReference>
<dbReference type="AlphaFoldDB" id="A0A8B9M5P5"/>
<name>A0A8B9M5P5_9AVES</name>
<dbReference type="Ensembl" id="ENSANIT00000003275.1">
    <property type="protein sequence ID" value="ENSANIP00000003172.1"/>
    <property type="gene ID" value="ENSANIG00000002149.1"/>
</dbReference>
<proteinExistence type="predicted"/>
<evidence type="ECO:0000313" key="1">
    <source>
        <dbReference type="Ensembl" id="ENSANIP00000003172.1"/>
    </source>
</evidence>
<keyword evidence="2" id="KW-1185">Reference proteome</keyword>